<gene>
    <name evidence="2" type="ORF">INT45_002951</name>
</gene>
<dbReference type="AlphaFoldDB" id="A0A8H7S9Y6"/>
<evidence type="ECO:0000313" key="2">
    <source>
        <dbReference type="EMBL" id="KAG2224412.1"/>
    </source>
</evidence>
<accession>A0A8H7S9Y6</accession>
<sequence>MPIALFTQENNNNNNNDDDDDEEMLYDTFTLSFDDLSPMLEDTVVFHEVHPMSSEDSSLTATAAITERFRLQRQQQENNNNEEEEDVNMSDDDDAENGRNNITSSYSSSLGQIASVAQSQQQQQQQSAARVRRSRRRRSRSNGGSLSNSSESNNNHNSGNDGLTGSGDIVGGTPSLRRQRGFYQLDTPPRILRTNRSRFSIAGDNNNNNDENNNNRNQQDISLLPHSTHDYYLRQEGSNSNRDPRLLRRARSRLNSPWVRHHQHHYYNQQQNSRRSSSSSNNYYCIGERAIDLSSYNKKSEQRSVSDHQLLDFDIVMDDGGQYRYEDDDGEDDNGSSMFGVENILQNDDSVYCSGRSGSINILMQYCGSAMNNPLMNDKSCVISQIIIKSPQRGFTAPCKEGLFFISYNPIDIDSTAKFDNYTKSDYERYVRLKGGHDRLDDSDPVGWFSMSSDRQDIVHINDRVGKYVLVKLLRAEKRIEGESENIDLQYVAIIGYSGARAFASARLC</sequence>
<feature type="compositionally biased region" description="Basic residues" evidence="1">
    <location>
        <begin position="130"/>
        <end position="140"/>
    </location>
</feature>
<organism evidence="2 3">
    <name type="scientific">Circinella minor</name>
    <dbReference type="NCBI Taxonomy" id="1195481"/>
    <lineage>
        <taxon>Eukaryota</taxon>
        <taxon>Fungi</taxon>
        <taxon>Fungi incertae sedis</taxon>
        <taxon>Mucoromycota</taxon>
        <taxon>Mucoromycotina</taxon>
        <taxon>Mucoromycetes</taxon>
        <taxon>Mucorales</taxon>
        <taxon>Lichtheimiaceae</taxon>
        <taxon>Circinella</taxon>
    </lineage>
</organism>
<feature type="compositionally biased region" description="Low complexity" evidence="1">
    <location>
        <begin position="115"/>
        <end position="129"/>
    </location>
</feature>
<feature type="compositionally biased region" description="Acidic residues" evidence="1">
    <location>
        <begin position="80"/>
        <end position="95"/>
    </location>
</feature>
<feature type="compositionally biased region" description="Low complexity" evidence="1">
    <location>
        <begin position="141"/>
        <end position="160"/>
    </location>
</feature>
<dbReference type="PANTHER" id="PTHR36911:SF3">
    <property type="entry name" value="GATA ZINC FINGER DOMAIN-CONTAINING PROTEIN 4-RELATED"/>
    <property type="match status" value="1"/>
</dbReference>
<dbReference type="Proteomes" id="UP000646827">
    <property type="component" value="Unassembled WGS sequence"/>
</dbReference>
<evidence type="ECO:0000313" key="3">
    <source>
        <dbReference type="Proteomes" id="UP000646827"/>
    </source>
</evidence>
<evidence type="ECO:0000256" key="1">
    <source>
        <dbReference type="SAM" id="MobiDB-lite"/>
    </source>
</evidence>
<protein>
    <submittedName>
        <fullName evidence="2">Uncharacterized protein</fullName>
    </submittedName>
</protein>
<comment type="caution">
    <text evidence="2">The sequence shown here is derived from an EMBL/GenBank/DDBJ whole genome shotgun (WGS) entry which is preliminary data.</text>
</comment>
<proteinExistence type="predicted"/>
<name>A0A8H7S9Y6_9FUNG</name>
<dbReference type="PANTHER" id="PTHR36911">
    <property type="entry name" value="LIM ZINC-BINDING DOMAIN-CONTAINING PROTEIN-RELATED"/>
    <property type="match status" value="1"/>
</dbReference>
<dbReference type="OrthoDB" id="2351940at2759"/>
<feature type="region of interest" description="Disordered" evidence="1">
    <location>
        <begin position="71"/>
        <end position="221"/>
    </location>
</feature>
<dbReference type="EMBL" id="JAEPRB010000043">
    <property type="protein sequence ID" value="KAG2224412.1"/>
    <property type="molecule type" value="Genomic_DNA"/>
</dbReference>
<reference evidence="2 3" key="1">
    <citation type="submission" date="2020-12" db="EMBL/GenBank/DDBJ databases">
        <title>Metabolic potential, ecology and presence of endohyphal bacteria is reflected in genomic diversity of Mucoromycotina.</title>
        <authorList>
            <person name="Muszewska A."/>
            <person name="Okrasinska A."/>
            <person name="Steczkiewicz K."/>
            <person name="Drgas O."/>
            <person name="Orlowska M."/>
            <person name="Perlinska-Lenart U."/>
            <person name="Aleksandrzak-Piekarczyk T."/>
            <person name="Szatraj K."/>
            <person name="Zielenkiewicz U."/>
            <person name="Pilsyk S."/>
            <person name="Malc E."/>
            <person name="Mieczkowski P."/>
            <person name="Kruszewska J.S."/>
            <person name="Biernat P."/>
            <person name="Pawlowska J."/>
        </authorList>
    </citation>
    <scope>NUCLEOTIDE SEQUENCE [LARGE SCALE GENOMIC DNA]</scope>
    <source>
        <strain evidence="2 3">CBS 142.35</strain>
    </source>
</reference>
<keyword evidence="3" id="KW-1185">Reference proteome</keyword>
<feature type="compositionally biased region" description="Polar residues" evidence="1">
    <location>
        <begin position="98"/>
        <end position="112"/>
    </location>
</feature>
<feature type="compositionally biased region" description="Low complexity" evidence="1">
    <location>
        <begin position="205"/>
        <end position="217"/>
    </location>
</feature>